<accession>A0AAV2SL85</accession>
<evidence type="ECO:0000256" key="6">
    <source>
        <dbReference type="ARBA" id="ARBA00023242"/>
    </source>
</evidence>
<dbReference type="PANTHER" id="PTHR23234:SF10">
    <property type="entry name" value="RIKEN CDNA 6720489N17 GENE-RELATED"/>
    <property type="match status" value="1"/>
</dbReference>
<feature type="domain" description="C2H2-type" evidence="8">
    <location>
        <begin position="281"/>
        <end position="309"/>
    </location>
</feature>
<dbReference type="Pfam" id="PF13912">
    <property type="entry name" value="zf-C2H2_6"/>
    <property type="match status" value="1"/>
</dbReference>
<proteinExistence type="predicted"/>
<evidence type="ECO:0000256" key="1">
    <source>
        <dbReference type="ARBA" id="ARBA00004123"/>
    </source>
</evidence>
<evidence type="ECO:0000313" key="9">
    <source>
        <dbReference type="EMBL" id="CAL4208875.1"/>
    </source>
</evidence>
<dbReference type="EMBL" id="CAXKWB010084097">
    <property type="protein sequence ID" value="CAL4208875.1"/>
    <property type="molecule type" value="Genomic_DNA"/>
</dbReference>
<feature type="domain" description="C2H2-type" evidence="8">
    <location>
        <begin position="415"/>
        <end position="442"/>
    </location>
</feature>
<dbReference type="Proteomes" id="UP001497623">
    <property type="component" value="Unassembled WGS sequence"/>
</dbReference>
<feature type="domain" description="C2H2-type" evidence="8">
    <location>
        <begin position="155"/>
        <end position="183"/>
    </location>
</feature>
<dbReference type="Gene3D" id="3.30.160.60">
    <property type="entry name" value="Classic Zinc Finger"/>
    <property type="match status" value="7"/>
</dbReference>
<dbReference type="FunFam" id="3.30.160.60:FF:000100">
    <property type="entry name" value="Zinc finger 45-like"/>
    <property type="match status" value="1"/>
</dbReference>
<dbReference type="Pfam" id="PF00096">
    <property type="entry name" value="zf-C2H2"/>
    <property type="match status" value="6"/>
</dbReference>
<feature type="domain" description="C2H2-type" evidence="8">
    <location>
        <begin position="310"/>
        <end position="332"/>
    </location>
</feature>
<keyword evidence="3" id="KW-0677">Repeat</keyword>
<dbReference type="PANTHER" id="PTHR23234">
    <property type="entry name" value="ZNF44 PROTEIN"/>
    <property type="match status" value="1"/>
</dbReference>
<keyword evidence="6" id="KW-0539">Nucleus</keyword>
<evidence type="ECO:0000256" key="4">
    <source>
        <dbReference type="ARBA" id="ARBA00022771"/>
    </source>
</evidence>
<gene>
    <name evidence="9" type="ORF">MNOR_LOCUS38178</name>
</gene>
<dbReference type="FunFam" id="3.30.160.60:FF:000870">
    <property type="entry name" value="zinc finger protein 197 isoform X1"/>
    <property type="match status" value="1"/>
</dbReference>
<evidence type="ECO:0000259" key="8">
    <source>
        <dbReference type="PROSITE" id="PS50157"/>
    </source>
</evidence>
<organism evidence="9 10">
    <name type="scientific">Meganyctiphanes norvegica</name>
    <name type="common">Northern krill</name>
    <name type="synonym">Thysanopoda norvegica</name>
    <dbReference type="NCBI Taxonomy" id="48144"/>
    <lineage>
        <taxon>Eukaryota</taxon>
        <taxon>Metazoa</taxon>
        <taxon>Ecdysozoa</taxon>
        <taxon>Arthropoda</taxon>
        <taxon>Crustacea</taxon>
        <taxon>Multicrustacea</taxon>
        <taxon>Malacostraca</taxon>
        <taxon>Eumalacostraca</taxon>
        <taxon>Eucarida</taxon>
        <taxon>Euphausiacea</taxon>
        <taxon>Euphausiidae</taxon>
        <taxon>Meganyctiphanes</taxon>
    </lineage>
</organism>
<comment type="subcellular location">
    <subcellularLocation>
        <location evidence="1">Nucleus</location>
    </subcellularLocation>
</comment>
<evidence type="ECO:0000313" key="10">
    <source>
        <dbReference type="Proteomes" id="UP001497623"/>
    </source>
</evidence>
<keyword evidence="2" id="KW-0479">Metal-binding</keyword>
<evidence type="ECO:0000256" key="3">
    <source>
        <dbReference type="ARBA" id="ARBA00022737"/>
    </source>
</evidence>
<dbReference type="GO" id="GO:0005634">
    <property type="term" value="C:nucleus"/>
    <property type="evidence" value="ECO:0007669"/>
    <property type="project" value="UniProtKB-SubCell"/>
</dbReference>
<feature type="domain" description="C2H2-type" evidence="8">
    <location>
        <begin position="443"/>
        <end position="470"/>
    </location>
</feature>
<dbReference type="PROSITE" id="PS50157">
    <property type="entry name" value="ZINC_FINGER_C2H2_2"/>
    <property type="match status" value="9"/>
</dbReference>
<evidence type="ECO:0000256" key="5">
    <source>
        <dbReference type="ARBA" id="ARBA00022833"/>
    </source>
</evidence>
<feature type="non-terminal residue" evidence="9">
    <location>
        <position position="1"/>
    </location>
</feature>
<name>A0AAV2SL85_MEGNR</name>
<protein>
    <recommendedName>
        <fullName evidence="8">C2H2-type domain-containing protein</fullName>
    </recommendedName>
</protein>
<comment type="caution">
    <text evidence="9">The sequence shown here is derived from an EMBL/GenBank/DDBJ whole genome shotgun (WGS) entry which is preliminary data.</text>
</comment>
<feature type="domain" description="C2H2-type" evidence="8">
    <location>
        <begin position="253"/>
        <end position="280"/>
    </location>
</feature>
<feature type="domain" description="C2H2-type" evidence="8">
    <location>
        <begin position="225"/>
        <end position="252"/>
    </location>
</feature>
<dbReference type="FunFam" id="3.30.160.60:FF:001049">
    <property type="entry name" value="zinc finger protein 319"/>
    <property type="match status" value="1"/>
</dbReference>
<keyword evidence="4 7" id="KW-0863">Zinc-finger</keyword>
<feature type="non-terminal residue" evidence="9">
    <location>
        <position position="486"/>
    </location>
</feature>
<feature type="domain" description="C2H2-type" evidence="8">
    <location>
        <begin position="62"/>
        <end position="85"/>
    </location>
</feature>
<keyword evidence="5" id="KW-0862">Zinc</keyword>
<dbReference type="InterPro" id="IPR050758">
    <property type="entry name" value="Znf_C2H2-type"/>
</dbReference>
<dbReference type="PROSITE" id="PS00028">
    <property type="entry name" value="ZINC_FINGER_C2H2_1"/>
    <property type="match status" value="9"/>
</dbReference>
<dbReference type="Pfam" id="PF12874">
    <property type="entry name" value="zf-met"/>
    <property type="match status" value="1"/>
</dbReference>
<dbReference type="SUPFAM" id="SSF57667">
    <property type="entry name" value="beta-beta-alpha zinc fingers"/>
    <property type="match status" value="5"/>
</dbReference>
<dbReference type="GO" id="GO:0008270">
    <property type="term" value="F:zinc ion binding"/>
    <property type="evidence" value="ECO:0007669"/>
    <property type="project" value="UniProtKB-KW"/>
</dbReference>
<evidence type="ECO:0000256" key="2">
    <source>
        <dbReference type="ARBA" id="ARBA00022723"/>
    </source>
</evidence>
<keyword evidence="10" id="KW-1185">Reference proteome</keyword>
<evidence type="ECO:0000256" key="7">
    <source>
        <dbReference type="PROSITE-ProRule" id="PRU00042"/>
    </source>
</evidence>
<reference evidence="9 10" key="1">
    <citation type="submission" date="2024-05" db="EMBL/GenBank/DDBJ databases">
        <authorList>
            <person name="Wallberg A."/>
        </authorList>
    </citation>
    <scope>NUCLEOTIDE SEQUENCE [LARGE SCALE GENOMIC DNA]</scope>
</reference>
<dbReference type="AlphaFoldDB" id="A0AAV2SL85"/>
<feature type="domain" description="C2H2-type" evidence="8">
    <location>
        <begin position="387"/>
        <end position="409"/>
    </location>
</feature>
<dbReference type="SMART" id="SM00355">
    <property type="entry name" value="ZnF_C2H2"/>
    <property type="match status" value="10"/>
</dbReference>
<dbReference type="InterPro" id="IPR036236">
    <property type="entry name" value="Znf_C2H2_sf"/>
</dbReference>
<dbReference type="InterPro" id="IPR013087">
    <property type="entry name" value="Znf_C2H2_type"/>
</dbReference>
<sequence length="486" mass="55341">QYNCANHQNNCTSHQNNCTYRQNNCTTRVCAICAFVNKPELDSYPKVHKRGSSPVSGLDEDLKCQICQANFTYRRTLTKHMATVHGQGPNIKEEDDHTDNDVKSTVITNVVHGSTSLVEQLKEQLDSGYAPRTSELYDEPHQAETLENKNQSNPFKCGICEESFTDVDVLCDHYTSCHTGEQELYCEVCSVGCATESQLQQHRNLHIYEEQQSIIQTLPTDQYPFVCHICGKSFKKLQELTRHHRIHTQEKNHKCDLCGAGFPLKSALDKHVLVHTGERPFKCDICLKSFRQSAALVRHKLWTHRLKNQNKCELCGKTFFTPALLQYHLDSHGEPGQRVKDRIQHLLTEDQQFIDAPGQNAMGIDLGVDGTITGGDDDVNQNNNDKHSCEYCGNHFPSYVALLTHKLTHKLSASYKCDVCHRTFREKRYLQKHKLTHKGVKSWKCDICKKAFATKLTLIRHSHVHLREALRPGPEIPLIPEEGEDG</sequence>